<feature type="chain" id="PRO_5024441430" evidence="1">
    <location>
        <begin position="24"/>
        <end position="157"/>
    </location>
</feature>
<keyword evidence="1" id="KW-0732">Signal</keyword>
<evidence type="ECO:0000256" key="1">
    <source>
        <dbReference type="SAM" id="SignalP"/>
    </source>
</evidence>
<gene>
    <name evidence="2" type="ORF">Aple_072330</name>
</gene>
<feature type="signal peptide" evidence="1">
    <location>
        <begin position="1"/>
        <end position="23"/>
    </location>
</feature>
<accession>A0A5M3XSR0</accession>
<name>A0A5M3XSR0_9ACTN</name>
<dbReference type="Proteomes" id="UP000377595">
    <property type="component" value="Unassembled WGS sequence"/>
</dbReference>
<reference evidence="2 3" key="1">
    <citation type="submission" date="2019-10" db="EMBL/GenBank/DDBJ databases">
        <title>Whole genome shotgun sequence of Acrocarpospora pleiomorpha NBRC 16267.</title>
        <authorList>
            <person name="Ichikawa N."/>
            <person name="Kimura A."/>
            <person name="Kitahashi Y."/>
            <person name="Komaki H."/>
            <person name="Oguchi A."/>
        </authorList>
    </citation>
    <scope>NUCLEOTIDE SEQUENCE [LARGE SCALE GENOMIC DNA]</scope>
    <source>
        <strain evidence="2 3">NBRC 16267</strain>
    </source>
</reference>
<dbReference type="EMBL" id="BLAF01000051">
    <property type="protein sequence ID" value="GES24334.1"/>
    <property type="molecule type" value="Genomic_DNA"/>
</dbReference>
<proteinExistence type="predicted"/>
<sequence>MKALAIATAPAVGIVLMAGPASAAPRCNYTAEYNACIEISKTSSGKYLLHLGIDLRKLSKQEAQTIINASRYLFKAELWGSDGGEYLDDFQAYIPVQTRVWASTESGLSADIDSYPSSHALNEDLGGGDELYAKIISTDPRTGAKRTFKTPEFFGFF</sequence>
<keyword evidence="3" id="KW-1185">Reference proteome</keyword>
<evidence type="ECO:0000313" key="3">
    <source>
        <dbReference type="Proteomes" id="UP000377595"/>
    </source>
</evidence>
<evidence type="ECO:0000313" key="2">
    <source>
        <dbReference type="EMBL" id="GES24334.1"/>
    </source>
</evidence>
<organism evidence="2 3">
    <name type="scientific">Acrocarpospora pleiomorpha</name>
    <dbReference type="NCBI Taxonomy" id="90975"/>
    <lineage>
        <taxon>Bacteria</taxon>
        <taxon>Bacillati</taxon>
        <taxon>Actinomycetota</taxon>
        <taxon>Actinomycetes</taxon>
        <taxon>Streptosporangiales</taxon>
        <taxon>Streptosporangiaceae</taxon>
        <taxon>Acrocarpospora</taxon>
    </lineage>
</organism>
<comment type="caution">
    <text evidence="2">The sequence shown here is derived from an EMBL/GenBank/DDBJ whole genome shotgun (WGS) entry which is preliminary data.</text>
</comment>
<dbReference type="AlphaFoldDB" id="A0A5M3XSR0"/>
<protein>
    <submittedName>
        <fullName evidence="2">Uncharacterized protein</fullName>
    </submittedName>
</protein>